<proteinExistence type="predicted"/>
<sequence length="127" mass="14871">MIIHIYAKVSECYNIILIKRELRMKKIILTMLTLLSLNANSAVYLEFEKYENSSEGVQSGITKCKDARDCMKKVDWAWRTGKSVDCARLTMWRKNTGQKAVKIWSRDFRSPYWAAKQEALIWRDASD</sequence>
<dbReference type="RefSeq" id="WP_369177380.1">
    <property type="nucleotide sequence ID" value="NZ_OZ156463.1"/>
</dbReference>
<protein>
    <submittedName>
        <fullName evidence="1">Uncharacterized protein</fullName>
    </submittedName>
</protein>
<dbReference type="AlphaFoldDB" id="A0A853F5I6"/>
<accession>A0A853F5I6</accession>
<dbReference type="EMBL" id="JACCHT010000002">
    <property type="protein sequence ID" value="NYT28281.1"/>
    <property type="molecule type" value="Genomic_DNA"/>
</dbReference>
<organism evidence="1 2">
    <name type="scientific">Candidatus Thiodubiliella endoseptemdiera</name>
    <dbReference type="NCBI Taxonomy" id="2738886"/>
    <lineage>
        <taxon>Bacteria</taxon>
        <taxon>Pseudomonadati</taxon>
        <taxon>Pseudomonadota</taxon>
        <taxon>Gammaproteobacteria</taxon>
        <taxon>Candidatus Pseudothioglobaceae</taxon>
        <taxon>Candidatus Thiodubiliella</taxon>
    </lineage>
</organism>
<dbReference type="Proteomes" id="UP000568751">
    <property type="component" value="Unassembled WGS sequence"/>
</dbReference>
<gene>
    <name evidence="1" type="ORF">H0A76_10645</name>
</gene>
<reference evidence="1 2" key="1">
    <citation type="submission" date="2020-05" db="EMBL/GenBank/DDBJ databases">
        <title>Horizontal transmission and recombination maintain forever young bacterial symbiont genomes.</title>
        <authorList>
            <person name="Russell S.L."/>
            <person name="Pepper-Tunick E."/>
            <person name="Svedberg J."/>
            <person name="Byrne A."/>
            <person name="Ruelas Castillo J."/>
            <person name="Vollmers C."/>
            <person name="Beinart R.A."/>
            <person name="Corbett-Detig R."/>
        </authorList>
    </citation>
    <scope>NUCLEOTIDE SEQUENCE [LARGE SCALE GENOMIC DNA]</scope>
    <source>
        <strain evidence="1">455</strain>
    </source>
</reference>
<evidence type="ECO:0000313" key="1">
    <source>
        <dbReference type="EMBL" id="NYT28281.1"/>
    </source>
</evidence>
<comment type="caution">
    <text evidence="1">The sequence shown here is derived from an EMBL/GenBank/DDBJ whole genome shotgun (WGS) entry which is preliminary data.</text>
</comment>
<evidence type="ECO:0000313" key="2">
    <source>
        <dbReference type="Proteomes" id="UP000568751"/>
    </source>
</evidence>
<name>A0A853F5I6_9GAMM</name>